<dbReference type="FunFam" id="1.20.1050.10:FF:000007">
    <property type="entry name" value="Glutathione S-transferase 1-1"/>
    <property type="match status" value="1"/>
</dbReference>
<proteinExistence type="inferred from homology"/>
<dbReference type="InterPro" id="IPR036249">
    <property type="entry name" value="Thioredoxin-like_sf"/>
</dbReference>
<comment type="subunit">
    <text evidence="1">Homodimer.</text>
</comment>
<dbReference type="FunFam" id="3.40.30.10:FF:000034">
    <property type="entry name" value="glutathione S-transferase 1"/>
    <property type="match status" value="1"/>
</dbReference>
<dbReference type="Proteomes" id="UP000285301">
    <property type="component" value="Unassembled WGS sequence"/>
</dbReference>
<dbReference type="OrthoDB" id="37920at2759"/>
<dbReference type="SFLD" id="SFLDS00019">
    <property type="entry name" value="Glutathione_Transferase_(cytos"/>
    <property type="match status" value="1"/>
</dbReference>
<gene>
    <name evidence="5" type="ORF">B4U79_09702</name>
</gene>
<evidence type="ECO:0000313" key="6">
    <source>
        <dbReference type="Proteomes" id="UP000285301"/>
    </source>
</evidence>
<dbReference type="InterPro" id="IPR040079">
    <property type="entry name" value="Glutathione_S-Trfase"/>
</dbReference>
<dbReference type="PANTHER" id="PTHR43969">
    <property type="entry name" value="GLUTATHIONE S TRANSFERASE D10, ISOFORM A-RELATED"/>
    <property type="match status" value="1"/>
</dbReference>
<protein>
    <submittedName>
        <fullName evidence="5">Glutathione S-transferase 1-1-like protein</fullName>
    </submittedName>
</protein>
<feature type="domain" description="GST C-terminal" evidence="4">
    <location>
        <begin position="88"/>
        <end position="214"/>
    </location>
</feature>
<dbReference type="EMBL" id="NCKU01003917">
    <property type="protein sequence ID" value="RWS06733.1"/>
    <property type="molecule type" value="Genomic_DNA"/>
</dbReference>
<dbReference type="GO" id="GO:0004364">
    <property type="term" value="F:glutathione transferase activity"/>
    <property type="evidence" value="ECO:0007669"/>
    <property type="project" value="TreeGrafter"/>
</dbReference>
<dbReference type="PANTHER" id="PTHR43969:SF9">
    <property type="entry name" value="GLUTATHIONE S TRANSFERASE D10, ISOFORM A-RELATED"/>
    <property type="match status" value="1"/>
</dbReference>
<dbReference type="AlphaFoldDB" id="A0A443QUN5"/>
<dbReference type="InterPro" id="IPR004045">
    <property type="entry name" value="Glutathione_S-Trfase_N"/>
</dbReference>
<accession>A0A443QUN5</accession>
<evidence type="ECO:0000313" key="5">
    <source>
        <dbReference type="EMBL" id="RWS06733.1"/>
    </source>
</evidence>
<dbReference type="PROSITE" id="PS50404">
    <property type="entry name" value="GST_NTER"/>
    <property type="match status" value="1"/>
</dbReference>
<dbReference type="SUPFAM" id="SSF52833">
    <property type="entry name" value="Thioredoxin-like"/>
    <property type="match status" value="1"/>
</dbReference>
<evidence type="ECO:0000259" key="4">
    <source>
        <dbReference type="PROSITE" id="PS50405"/>
    </source>
</evidence>
<dbReference type="GO" id="GO:0006749">
    <property type="term" value="P:glutathione metabolic process"/>
    <property type="evidence" value="ECO:0007669"/>
    <property type="project" value="TreeGrafter"/>
</dbReference>
<dbReference type="STRING" id="1965070.A0A443QUN5"/>
<dbReference type="CDD" id="cd03177">
    <property type="entry name" value="GST_C_Delta_Epsilon"/>
    <property type="match status" value="1"/>
</dbReference>
<keyword evidence="6" id="KW-1185">Reference proteome</keyword>
<dbReference type="SFLD" id="SFLDG00358">
    <property type="entry name" value="Main_(cytGST)"/>
    <property type="match status" value="1"/>
</dbReference>
<dbReference type="PROSITE" id="PS50405">
    <property type="entry name" value="GST_CTER"/>
    <property type="match status" value="1"/>
</dbReference>
<evidence type="ECO:0000256" key="1">
    <source>
        <dbReference type="ARBA" id="ARBA00011738"/>
    </source>
</evidence>
<dbReference type="Pfam" id="PF02798">
    <property type="entry name" value="GST_N"/>
    <property type="match status" value="1"/>
</dbReference>
<dbReference type="Gene3D" id="3.40.30.10">
    <property type="entry name" value="Glutaredoxin"/>
    <property type="match status" value="1"/>
</dbReference>
<evidence type="ECO:0000256" key="2">
    <source>
        <dbReference type="RuleBase" id="RU003494"/>
    </source>
</evidence>
<name>A0A443QUN5_9ACAR</name>
<dbReference type="Pfam" id="PF00043">
    <property type="entry name" value="GST_C"/>
    <property type="match status" value="1"/>
</dbReference>
<dbReference type="InterPro" id="IPR036282">
    <property type="entry name" value="Glutathione-S-Trfase_C_sf"/>
</dbReference>
<dbReference type="Gene3D" id="1.20.1050.10">
    <property type="match status" value="1"/>
</dbReference>
<dbReference type="InterPro" id="IPR004046">
    <property type="entry name" value="GST_C"/>
</dbReference>
<reference evidence="5 6" key="1">
    <citation type="journal article" date="2018" name="Gigascience">
        <title>Genomes of trombidid mites reveal novel predicted allergens and laterally-transferred genes associated with secondary metabolism.</title>
        <authorList>
            <person name="Dong X."/>
            <person name="Chaisiri K."/>
            <person name="Xia D."/>
            <person name="Armstrong S.D."/>
            <person name="Fang Y."/>
            <person name="Donnelly M.J."/>
            <person name="Kadowaki T."/>
            <person name="McGarry J.W."/>
            <person name="Darby A.C."/>
            <person name="Makepeace B.L."/>
        </authorList>
    </citation>
    <scope>NUCLEOTIDE SEQUENCE [LARGE SCALE GENOMIC DNA]</scope>
    <source>
        <strain evidence="5">UoL-WK</strain>
    </source>
</reference>
<keyword evidence="5" id="KW-0808">Transferase</keyword>
<dbReference type="SUPFAM" id="SSF47616">
    <property type="entry name" value="GST C-terminal domain-like"/>
    <property type="match status" value="1"/>
</dbReference>
<dbReference type="InterPro" id="IPR010987">
    <property type="entry name" value="Glutathione-S-Trfase_C-like"/>
</dbReference>
<comment type="caution">
    <text evidence="5">The sequence shown here is derived from an EMBL/GenBank/DDBJ whole genome shotgun (WGS) entry which is preliminary data.</text>
</comment>
<comment type="similarity">
    <text evidence="2">Belongs to the GST superfamily.</text>
</comment>
<organism evidence="5 6">
    <name type="scientific">Dinothrombium tinctorium</name>
    <dbReference type="NCBI Taxonomy" id="1965070"/>
    <lineage>
        <taxon>Eukaryota</taxon>
        <taxon>Metazoa</taxon>
        <taxon>Ecdysozoa</taxon>
        <taxon>Arthropoda</taxon>
        <taxon>Chelicerata</taxon>
        <taxon>Arachnida</taxon>
        <taxon>Acari</taxon>
        <taxon>Acariformes</taxon>
        <taxon>Trombidiformes</taxon>
        <taxon>Prostigmata</taxon>
        <taxon>Anystina</taxon>
        <taxon>Parasitengona</taxon>
        <taxon>Trombidioidea</taxon>
        <taxon>Trombidiidae</taxon>
        <taxon>Dinothrombium</taxon>
    </lineage>
</organism>
<feature type="domain" description="GST N-terminal" evidence="3">
    <location>
        <begin position="1"/>
        <end position="82"/>
    </location>
</feature>
<evidence type="ECO:0000259" key="3">
    <source>
        <dbReference type="PROSITE" id="PS50404"/>
    </source>
</evidence>
<sequence length="214" mass="24610">MPIDFYQEDGCPGCLAVKLAINHLKIAVNYINVDLAAGEHLKQEFLKINPAHILPTIVDDGFALWESRAINRYLLNQYAPSNDLYPNDLKKRAIVDRMLDFDLGSLYTSATHWIFPVVFANKPKDDKKEKAMSEKLKLFDHLLSKSQYSAGDNLTIADFSLLATVSMIYVTGHNLNQYQNVKFWMNRLDRELPYYKKLMEPHFDALNASFVSFK</sequence>